<organism evidence="1 2">
    <name type="scientific">Candidatus Berkelbacteria bacterium CG10_big_fil_rev_8_21_14_0_10_41_12</name>
    <dbReference type="NCBI Taxonomy" id="1974513"/>
    <lineage>
        <taxon>Bacteria</taxon>
        <taxon>Candidatus Berkelbacteria</taxon>
    </lineage>
</organism>
<proteinExistence type="predicted"/>
<protein>
    <recommendedName>
        <fullName evidence="3">HTH psq-type domain-containing protein</fullName>
    </recommendedName>
</protein>
<evidence type="ECO:0008006" key="3">
    <source>
        <dbReference type="Google" id="ProtNLM"/>
    </source>
</evidence>
<gene>
    <name evidence="1" type="ORF">COT77_01660</name>
</gene>
<name>A0A2M6WX61_9BACT</name>
<evidence type="ECO:0000313" key="2">
    <source>
        <dbReference type="Proteomes" id="UP000228596"/>
    </source>
</evidence>
<comment type="caution">
    <text evidence="1">The sequence shown here is derived from an EMBL/GenBank/DDBJ whole genome shotgun (WGS) entry which is preliminary data.</text>
</comment>
<accession>A0A2M6WX61</accession>
<dbReference type="Proteomes" id="UP000228596">
    <property type="component" value="Unassembled WGS sequence"/>
</dbReference>
<dbReference type="AlphaFoldDB" id="A0A2M6WX61"/>
<evidence type="ECO:0000313" key="1">
    <source>
        <dbReference type="EMBL" id="PIT97392.1"/>
    </source>
</evidence>
<reference evidence="2" key="1">
    <citation type="submission" date="2017-09" db="EMBL/GenBank/DDBJ databases">
        <title>Depth-based differentiation of microbial function through sediment-hosted aquifers and enrichment of novel symbionts in the deep terrestrial subsurface.</title>
        <authorList>
            <person name="Probst A.J."/>
            <person name="Ladd B."/>
            <person name="Jarett J.K."/>
            <person name="Geller-Mcgrath D.E."/>
            <person name="Sieber C.M.K."/>
            <person name="Emerson J.B."/>
            <person name="Anantharaman K."/>
            <person name="Thomas B.C."/>
            <person name="Malmstrom R."/>
            <person name="Stieglmeier M."/>
            <person name="Klingl A."/>
            <person name="Woyke T."/>
            <person name="Ryan C.M."/>
            <person name="Banfield J.F."/>
        </authorList>
    </citation>
    <scope>NUCLEOTIDE SEQUENCE [LARGE SCALE GENOMIC DNA]</scope>
</reference>
<sequence length="226" mass="26009">MKSINIKQEAINLREKGDSYSMIASKLQLSKSTLSDWLKEIPYKPNHKVIKRIGLARIKSAQSKHNLKMVNILEARKIAKSEIGNLTKRDLLMLGIGLYWGEGSKSNEIIRFVNSDPSVIKIAVEWFERICEIKKNNFAPRIHIYPDSDVKNSIKYWSGITGVSQEQFKKTQIDRRKDKSGKKKHKLPNGTLHLQINSCGEVLKGRFLHRKIMGWINACLEQILRD</sequence>
<dbReference type="EMBL" id="PEZV01000013">
    <property type="protein sequence ID" value="PIT97392.1"/>
    <property type="molecule type" value="Genomic_DNA"/>
</dbReference>